<organism evidence="1 2">
    <name type="scientific">Lucilia cuprina</name>
    <name type="common">Green bottle fly</name>
    <name type="synonym">Australian sheep blowfly</name>
    <dbReference type="NCBI Taxonomy" id="7375"/>
    <lineage>
        <taxon>Eukaryota</taxon>
        <taxon>Metazoa</taxon>
        <taxon>Ecdysozoa</taxon>
        <taxon>Arthropoda</taxon>
        <taxon>Hexapoda</taxon>
        <taxon>Insecta</taxon>
        <taxon>Pterygota</taxon>
        <taxon>Neoptera</taxon>
        <taxon>Endopterygota</taxon>
        <taxon>Diptera</taxon>
        <taxon>Brachycera</taxon>
        <taxon>Muscomorpha</taxon>
        <taxon>Oestroidea</taxon>
        <taxon>Calliphoridae</taxon>
        <taxon>Luciliinae</taxon>
        <taxon>Lucilia</taxon>
    </lineage>
</organism>
<evidence type="ECO:0000313" key="2">
    <source>
        <dbReference type="Proteomes" id="UP000037069"/>
    </source>
</evidence>
<evidence type="ECO:0000313" key="1">
    <source>
        <dbReference type="EMBL" id="KNC22472.1"/>
    </source>
</evidence>
<reference evidence="1 2" key="1">
    <citation type="journal article" date="2015" name="Nat. Commun.">
        <title>Lucilia cuprina genome unlocks parasitic fly biology to underpin future interventions.</title>
        <authorList>
            <person name="Anstead C.A."/>
            <person name="Korhonen P.K."/>
            <person name="Young N.D."/>
            <person name="Hall R.S."/>
            <person name="Jex A.R."/>
            <person name="Murali S.C."/>
            <person name="Hughes D.S."/>
            <person name="Lee S.F."/>
            <person name="Perry T."/>
            <person name="Stroehlein A.J."/>
            <person name="Ansell B.R."/>
            <person name="Breugelmans B."/>
            <person name="Hofmann A."/>
            <person name="Qu J."/>
            <person name="Dugan S."/>
            <person name="Lee S.L."/>
            <person name="Chao H."/>
            <person name="Dinh H."/>
            <person name="Han Y."/>
            <person name="Doddapaneni H.V."/>
            <person name="Worley K.C."/>
            <person name="Muzny D.M."/>
            <person name="Ioannidis P."/>
            <person name="Waterhouse R.M."/>
            <person name="Zdobnov E.M."/>
            <person name="James P.J."/>
            <person name="Bagnall N.H."/>
            <person name="Kotze A.C."/>
            <person name="Gibbs R.A."/>
            <person name="Richards S."/>
            <person name="Batterham P."/>
            <person name="Gasser R.B."/>
        </authorList>
    </citation>
    <scope>NUCLEOTIDE SEQUENCE [LARGE SCALE GENOMIC DNA]</scope>
    <source>
        <strain evidence="1 2">LS</strain>
        <tissue evidence="1">Full body</tissue>
    </source>
</reference>
<sequence length="177" mass="19019">MILNRSVYFKVGIGPIFLLRPWAKRSVRAKFHPLILKIAACILRTRLTWTASQTEGWLAVHTLPTLVGRDCFLLDSVILDLFSSLGCLVVLTVGGLFRLSGLASLGFSVQAVACATGGGTISELLAEESTVSSVWLLIAITHICGSKLKAAISACCAVMYFDPIVVYASREAMQGLT</sequence>
<dbReference type="EMBL" id="JRES01001496">
    <property type="protein sequence ID" value="KNC22472.1"/>
    <property type="molecule type" value="Genomic_DNA"/>
</dbReference>
<dbReference type="Proteomes" id="UP000037069">
    <property type="component" value="Unassembled WGS sequence"/>
</dbReference>
<keyword evidence="2" id="KW-1185">Reference proteome</keyword>
<accession>A0A0L0BR11</accession>
<gene>
    <name evidence="1" type="ORF">FF38_13584</name>
</gene>
<dbReference type="AlphaFoldDB" id="A0A0L0BR11"/>
<proteinExistence type="predicted"/>
<comment type="caution">
    <text evidence="1">The sequence shown here is derived from an EMBL/GenBank/DDBJ whole genome shotgun (WGS) entry which is preliminary data.</text>
</comment>
<name>A0A0L0BR11_LUCCU</name>
<protein>
    <submittedName>
        <fullName evidence="1">Uncharacterized protein</fullName>
    </submittedName>
</protein>